<evidence type="ECO:0000259" key="8">
    <source>
        <dbReference type="Pfam" id="PF03458"/>
    </source>
</evidence>
<dbReference type="EMBL" id="QWJJ01000009">
    <property type="protein sequence ID" value="RII38620.1"/>
    <property type="molecule type" value="Genomic_DNA"/>
</dbReference>
<protein>
    <submittedName>
        <fullName evidence="9">Trimeric intracellular cation channel family protein</fullName>
    </submittedName>
</protein>
<evidence type="ECO:0000256" key="7">
    <source>
        <dbReference type="SAM" id="Phobius"/>
    </source>
</evidence>
<feature type="transmembrane region" description="Helical" evidence="7">
    <location>
        <begin position="59"/>
        <end position="77"/>
    </location>
</feature>
<keyword evidence="5 7" id="KW-1133">Transmembrane helix</keyword>
<evidence type="ECO:0000313" key="10">
    <source>
        <dbReference type="Proteomes" id="UP000265848"/>
    </source>
</evidence>
<evidence type="ECO:0000256" key="1">
    <source>
        <dbReference type="ARBA" id="ARBA00004651"/>
    </source>
</evidence>
<evidence type="ECO:0000256" key="4">
    <source>
        <dbReference type="ARBA" id="ARBA00022692"/>
    </source>
</evidence>
<evidence type="ECO:0000256" key="2">
    <source>
        <dbReference type="ARBA" id="ARBA00008193"/>
    </source>
</evidence>
<keyword evidence="10" id="KW-1185">Reference proteome</keyword>
<dbReference type="PANTHER" id="PTHR30506">
    <property type="entry name" value="INNER MEMBRANE PROTEIN"/>
    <property type="match status" value="1"/>
</dbReference>
<keyword evidence="6 7" id="KW-0472">Membrane</keyword>
<dbReference type="Proteomes" id="UP000265848">
    <property type="component" value="Unassembled WGS sequence"/>
</dbReference>
<feature type="transmembrane region" description="Helical" evidence="7">
    <location>
        <begin position="112"/>
        <end position="131"/>
    </location>
</feature>
<dbReference type="GO" id="GO:0005886">
    <property type="term" value="C:plasma membrane"/>
    <property type="evidence" value="ECO:0007669"/>
    <property type="project" value="UniProtKB-SubCell"/>
</dbReference>
<comment type="subcellular location">
    <subcellularLocation>
        <location evidence="1">Cell membrane</location>
        <topology evidence="1">Multi-pass membrane protein</topology>
    </subcellularLocation>
</comment>
<feature type="transmembrane region" description="Helical" evidence="7">
    <location>
        <begin position="167"/>
        <end position="188"/>
    </location>
</feature>
<gene>
    <name evidence="9" type="ORF">DL237_11810</name>
</gene>
<sequence length="196" mass="20420">MDLLGTFVFGLSGAMLAVRRDLDLFGILVLSLVAATAGGAVRDVLIGATPAAFLIDQRYFLAALLAGVVVFAAHAPIERMTRPVMVLDALGLGLFAVTGAQKALAYDLGSMGAVWIGVLTACGGGALRDVLVAEVPRVLREEIYALAALLGALVVVLGHWAGWPAGATAVVGAMLASAWRIVGVYRGWQVPRARRR</sequence>
<evidence type="ECO:0000256" key="6">
    <source>
        <dbReference type="ARBA" id="ARBA00023136"/>
    </source>
</evidence>
<feature type="domain" description="Glycine transporter" evidence="8">
    <location>
        <begin position="1"/>
        <end position="74"/>
    </location>
</feature>
<dbReference type="OrthoDB" id="9791874at2"/>
<comment type="similarity">
    <text evidence="2">Belongs to the UPF0126 family.</text>
</comment>
<accession>A0A399J046</accession>
<dbReference type="InterPro" id="IPR005115">
    <property type="entry name" value="Gly_transporter"/>
</dbReference>
<reference evidence="9 10" key="1">
    <citation type="submission" date="2018-08" db="EMBL/GenBank/DDBJ databases">
        <title>Pseudooceanicola sediminis CY03 in the family Rhodobacteracea.</title>
        <authorList>
            <person name="Zhang Y.-J."/>
        </authorList>
    </citation>
    <scope>NUCLEOTIDE SEQUENCE [LARGE SCALE GENOMIC DNA]</scope>
    <source>
        <strain evidence="9 10">CY03</strain>
    </source>
</reference>
<evidence type="ECO:0000313" key="9">
    <source>
        <dbReference type="EMBL" id="RII38620.1"/>
    </source>
</evidence>
<feature type="transmembrane region" description="Helical" evidence="7">
    <location>
        <begin position="143"/>
        <end position="161"/>
    </location>
</feature>
<comment type="caution">
    <text evidence="9">The sequence shown here is derived from an EMBL/GenBank/DDBJ whole genome shotgun (WGS) entry which is preliminary data.</text>
</comment>
<feature type="transmembrane region" description="Helical" evidence="7">
    <location>
        <begin position="26"/>
        <end position="47"/>
    </location>
</feature>
<dbReference type="AlphaFoldDB" id="A0A399J046"/>
<dbReference type="Pfam" id="PF03458">
    <property type="entry name" value="Gly_transporter"/>
    <property type="match status" value="2"/>
</dbReference>
<keyword evidence="3" id="KW-1003">Cell membrane</keyword>
<evidence type="ECO:0000256" key="3">
    <source>
        <dbReference type="ARBA" id="ARBA00022475"/>
    </source>
</evidence>
<organism evidence="9 10">
    <name type="scientific">Pseudooceanicola sediminis</name>
    <dbReference type="NCBI Taxonomy" id="2211117"/>
    <lineage>
        <taxon>Bacteria</taxon>
        <taxon>Pseudomonadati</taxon>
        <taxon>Pseudomonadota</taxon>
        <taxon>Alphaproteobacteria</taxon>
        <taxon>Rhodobacterales</taxon>
        <taxon>Paracoccaceae</taxon>
        <taxon>Pseudooceanicola</taxon>
    </lineage>
</organism>
<name>A0A399J046_9RHOB</name>
<proteinExistence type="inferred from homology"/>
<evidence type="ECO:0000256" key="5">
    <source>
        <dbReference type="ARBA" id="ARBA00022989"/>
    </source>
</evidence>
<feature type="domain" description="Glycine transporter" evidence="8">
    <location>
        <begin position="86"/>
        <end position="159"/>
    </location>
</feature>
<keyword evidence="4 7" id="KW-0812">Transmembrane</keyword>
<dbReference type="PANTHER" id="PTHR30506:SF3">
    <property type="entry name" value="UPF0126 INNER MEMBRANE PROTEIN YADS-RELATED"/>
    <property type="match status" value="1"/>
</dbReference>